<feature type="region of interest" description="Disordered" evidence="1">
    <location>
        <begin position="116"/>
        <end position="143"/>
    </location>
</feature>
<protein>
    <submittedName>
        <fullName evidence="2">Uncharacterized protein</fullName>
    </submittedName>
</protein>
<comment type="caution">
    <text evidence="2">The sequence shown here is derived from an EMBL/GenBank/DDBJ whole genome shotgun (WGS) entry which is preliminary data.</text>
</comment>
<feature type="compositionally biased region" description="Polar residues" evidence="1">
    <location>
        <begin position="40"/>
        <end position="53"/>
    </location>
</feature>
<accession>A0A2N3X069</accession>
<keyword evidence="3" id="KW-1185">Reference proteome</keyword>
<gene>
    <name evidence="2" type="ORF">ATK30_0485</name>
</gene>
<sequence length="238" mass="26411">MKPGFRPGPPQLRRMPVRCPVRPRVCPSPPLAYRCHPASSPATGSVPQHTGTRPDQARLRGPPLLTDARPRQVRRRSPLSTPTYRHPARVMLGCDIRHCPTPAPARRQVEAQVNQARRAPVPASHQPPDRSAADPCHHRLPDQTPNLVRLHTSLPDHNRRTAQLSPPRPDAQHHKIAALPARPQRPDPVGPTRRSRCPGCTNRRPLTAPDRFPAQCVPEPSRAVAFRPRRTANPTNGS</sequence>
<reference evidence="2 3" key="1">
    <citation type="submission" date="2017-12" db="EMBL/GenBank/DDBJ databases">
        <title>Sequencing the genomes of 1000 Actinobacteria strains.</title>
        <authorList>
            <person name="Klenk H.-P."/>
        </authorList>
    </citation>
    <scope>NUCLEOTIDE SEQUENCE [LARGE SCALE GENOMIC DNA]</scope>
    <source>
        <strain evidence="2 3">DSM 45165</strain>
    </source>
</reference>
<evidence type="ECO:0000313" key="2">
    <source>
        <dbReference type="EMBL" id="PKV99508.1"/>
    </source>
</evidence>
<dbReference type="AlphaFoldDB" id="A0A2N3X069"/>
<feature type="region of interest" description="Disordered" evidence="1">
    <location>
        <begin position="179"/>
        <end position="238"/>
    </location>
</feature>
<feature type="compositionally biased region" description="Basic and acidic residues" evidence="1">
    <location>
        <begin position="127"/>
        <end position="141"/>
    </location>
</feature>
<dbReference type="EMBL" id="PJMY01000002">
    <property type="protein sequence ID" value="PKV99508.1"/>
    <property type="molecule type" value="Genomic_DNA"/>
</dbReference>
<name>A0A2N3X069_9PSEU</name>
<organism evidence="2 3">
    <name type="scientific">Amycolatopsis echigonensis</name>
    <dbReference type="NCBI Taxonomy" id="2576905"/>
    <lineage>
        <taxon>Bacteria</taxon>
        <taxon>Bacillati</taxon>
        <taxon>Actinomycetota</taxon>
        <taxon>Actinomycetes</taxon>
        <taxon>Pseudonocardiales</taxon>
        <taxon>Pseudonocardiaceae</taxon>
        <taxon>Amycolatopsis</taxon>
    </lineage>
</organism>
<dbReference type="Proteomes" id="UP000233750">
    <property type="component" value="Unassembled WGS sequence"/>
</dbReference>
<evidence type="ECO:0000256" key="1">
    <source>
        <dbReference type="SAM" id="MobiDB-lite"/>
    </source>
</evidence>
<evidence type="ECO:0000313" key="3">
    <source>
        <dbReference type="Proteomes" id="UP000233750"/>
    </source>
</evidence>
<feature type="region of interest" description="Disordered" evidence="1">
    <location>
        <begin position="37"/>
        <end position="85"/>
    </location>
</feature>
<proteinExistence type="predicted"/>